<dbReference type="InterPro" id="IPR034660">
    <property type="entry name" value="DinB/YfiT-like"/>
</dbReference>
<evidence type="ECO:0000313" key="5">
    <source>
        <dbReference type="Proteomes" id="UP000323257"/>
    </source>
</evidence>
<feature type="binding site" evidence="3">
    <location>
        <position position="48"/>
    </location>
    <ligand>
        <name>a divalent metal cation</name>
        <dbReference type="ChEBI" id="CHEBI:60240"/>
    </ligand>
</feature>
<keyword evidence="5" id="KW-1185">Reference proteome</keyword>
<comment type="caution">
    <text evidence="4">The sequence shown here is derived from an EMBL/GenBank/DDBJ whole genome shotgun (WGS) entry which is preliminary data.</text>
</comment>
<protein>
    <submittedName>
        <fullName evidence="4">Putative damage-inducible protein DinB</fullName>
    </submittedName>
</protein>
<accession>A0A5S5CID1</accession>
<feature type="binding site" evidence="3">
    <location>
        <position position="135"/>
    </location>
    <ligand>
        <name>a divalent metal cation</name>
        <dbReference type="ChEBI" id="CHEBI:60240"/>
    </ligand>
</feature>
<dbReference type="EMBL" id="VNHS01000001">
    <property type="protein sequence ID" value="TYP79284.1"/>
    <property type="molecule type" value="Genomic_DNA"/>
</dbReference>
<dbReference type="Proteomes" id="UP000323257">
    <property type="component" value="Unassembled WGS sequence"/>
</dbReference>
<gene>
    <name evidence="4" type="ORF">BCM02_101402</name>
</gene>
<proteinExistence type="inferred from homology"/>
<organism evidence="4 5">
    <name type="scientific">Paenibacillus methanolicus</name>
    <dbReference type="NCBI Taxonomy" id="582686"/>
    <lineage>
        <taxon>Bacteria</taxon>
        <taxon>Bacillati</taxon>
        <taxon>Bacillota</taxon>
        <taxon>Bacilli</taxon>
        <taxon>Bacillales</taxon>
        <taxon>Paenibacillaceae</taxon>
        <taxon>Paenibacillus</taxon>
    </lineage>
</organism>
<dbReference type="PANTHER" id="PTHR37302:SF1">
    <property type="entry name" value="PROTEIN DINB"/>
    <property type="match status" value="1"/>
</dbReference>
<keyword evidence="2 3" id="KW-0479">Metal-binding</keyword>
<dbReference type="InterPro" id="IPR007837">
    <property type="entry name" value="DinB"/>
</dbReference>
<comment type="similarity">
    <text evidence="1">Belongs to the DinB family.</text>
</comment>
<dbReference type="Pfam" id="PF05163">
    <property type="entry name" value="DinB"/>
    <property type="match status" value="1"/>
</dbReference>
<evidence type="ECO:0000256" key="1">
    <source>
        <dbReference type="ARBA" id="ARBA00008635"/>
    </source>
</evidence>
<reference evidence="4 5" key="1">
    <citation type="submission" date="2019-07" db="EMBL/GenBank/DDBJ databases">
        <title>Genomic Encyclopedia of Type Strains, Phase III (KMG-III): the genomes of soil and plant-associated and newly described type strains.</title>
        <authorList>
            <person name="Whitman W."/>
        </authorList>
    </citation>
    <scope>NUCLEOTIDE SEQUENCE [LARGE SCALE GENOMIC DNA]</scope>
    <source>
        <strain evidence="4 5">BL24</strain>
    </source>
</reference>
<dbReference type="SUPFAM" id="SSF109854">
    <property type="entry name" value="DinB/YfiT-like putative metalloenzymes"/>
    <property type="match status" value="1"/>
</dbReference>
<dbReference type="Gene3D" id="1.20.120.450">
    <property type="entry name" value="dinb family like domain"/>
    <property type="match status" value="1"/>
</dbReference>
<dbReference type="PANTHER" id="PTHR37302">
    <property type="entry name" value="SLR1116 PROTEIN"/>
    <property type="match status" value="1"/>
</dbReference>
<dbReference type="OrthoDB" id="9811413at2"/>
<dbReference type="GO" id="GO:0046872">
    <property type="term" value="F:metal ion binding"/>
    <property type="evidence" value="ECO:0007669"/>
    <property type="project" value="UniProtKB-KW"/>
</dbReference>
<evidence type="ECO:0000313" key="4">
    <source>
        <dbReference type="EMBL" id="TYP79284.1"/>
    </source>
</evidence>
<name>A0A5S5CID1_9BACL</name>
<sequence length="173" mass="19487">MTNYAIEMYNYHNWANQTILERIQALPPAVLSQDVNTSFPTIAHGLSHMLAVDTTWYQVVSGTSMPEAVQACMPLNGRILDAVEDYILAFDQLSVPFAALLQSHSDLELTIDLDNPYAGSRRTRLSEIVLHVVNHGTYHRGNLSTMLRQLGHASAMNDYALYWYQDKESNNSL</sequence>
<evidence type="ECO:0000256" key="3">
    <source>
        <dbReference type="PIRSR" id="PIRSR607837-1"/>
    </source>
</evidence>
<dbReference type="RefSeq" id="WP_148927363.1">
    <property type="nucleotide sequence ID" value="NZ_VNHS01000001.1"/>
</dbReference>
<feature type="binding site" evidence="3">
    <location>
        <position position="139"/>
    </location>
    <ligand>
        <name>a divalent metal cation</name>
        <dbReference type="ChEBI" id="CHEBI:60240"/>
    </ligand>
</feature>
<evidence type="ECO:0000256" key="2">
    <source>
        <dbReference type="ARBA" id="ARBA00022723"/>
    </source>
</evidence>
<dbReference type="AlphaFoldDB" id="A0A5S5CID1"/>